<dbReference type="Proteomes" id="UP000663879">
    <property type="component" value="Unassembled WGS sequence"/>
</dbReference>
<comment type="caution">
    <text evidence="2">The sequence shown here is derived from an EMBL/GenBank/DDBJ whole genome shotgun (WGS) entry which is preliminary data.</text>
</comment>
<evidence type="ECO:0000256" key="1">
    <source>
        <dbReference type="SAM" id="MobiDB-lite"/>
    </source>
</evidence>
<protein>
    <submittedName>
        <fullName evidence="2">Uncharacterized protein</fullName>
    </submittedName>
</protein>
<keyword evidence="3" id="KW-1185">Reference proteome</keyword>
<accession>A0A813MFP7</accession>
<organism evidence="2 3">
    <name type="scientific">Brachionus calyciflorus</name>
    <dbReference type="NCBI Taxonomy" id="104777"/>
    <lineage>
        <taxon>Eukaryota</taxon>
        <taxon>Metazoa</taxon>
        <taxon>Spiralia</taxon>
        <taxon>Gnathifera</taxon>
        <taxon>Rotifera</taxon>
        <taxon>Eurotatoria</taxon>
        <taxon>Monogononta</taxon>
        <taxon>Pseudotrocha</taxon>
        <taxon>Ploima</taxon>
        <taxon>Brachionidae</taxon>
        <taxon>Brachionus</taxon>
    </lineage>
</organism>
<evidence type="ECO:0000313" key="2">
    <source>
        <dbReference type="EMBL" id="CAF0719686.1"/>
    </source>
</evidence>
<dbReference type="AlphaFoldDB" id="A0A813MFP7"/>
<feature type="region of interest" description="Disordered" evidence="1">
    <location>
        <begin position="347"/>
        <end position="377"/>
    </location>
</feature>
<gene>
    <name evidence="2" type="ORF">OXX778_LOCUS2062</name>
</gene>
<reference evidence="2" key="1">
    <citation type="submission" date="2021-02" db="EMBL/GenBank/DDBJ databases">
        <authorList>
            <person name="Nowell W R."/>
        </authorList>
    </citation>
    <scope>NUCLEOTIDE SEQUENCE</scope>
    <source>
        <strain evidence="2">Ploen Becks lab</strain>
    </source>
</reference>
<feature type="compositionally biased region" description="Basic and acidic residues" evidence="1">
    <location>
        <begin position="359"/>
        <end position="370"/>
    </location>
</feature>
<dbReference type="EMBL" id="CAJNOC010000149">
    <property type="protein sequence ID" value="CAF0719686.1"/>
    <property type="molecule type" value="Genomic_DNA"/>
</dbReference>
<evidence type="ECO:0000313" key="3">
    <source>
        <dbReference type="Proteomes" id="UP000663879"/>
    </source>
</evidence>
<sequence length="478" mass="56811">MEQRSNPNNVRSSLENLNEIKIALLTEDSCLQNWMALLEHNLKRKEKHEWVEIALTHMNEKIISKLKNLEILLNSSNGFEKLKNQLVNIFNSSSKPFGRPKSLNDFKIFFERNQQPNYRIKTMLTEAFPKPKIEFFEDVLKQRYVKGLNNTRLREKCGEKLKNSTQINLVFSNDQNNFEYEKIFQSRRYEQHWNFYNRNKAKFDLNQRENLQVLTGTAIFNNTLASFSFDSRVGSTLTNESLYVRIKKEDPKTVLEPYNGKPIYLCDKQLYVYGQVHLRKCQLSKNFLDNELIIVTNHKSNYECNVPKLIGNYENELMSSNQNFYKRENPKGENKNPKVSKQNIFLNKYKPENYNTQPKKGEGGSVRDKQNQNQSKINEINLNIHFNKEKPSFDKNELKEFRQRKQIEMEKIQPIDFDNEYSNYSDQESDRLSTLELFKSKKHFILKIMRNKEIHEIKTDEYIKLVSNKKSTEIESKK</sequence>
<name>A0A813MFP7_9BILA</name>
<proteinExistence type="predicted"/>